<reference evidence="2" key="1">
    <citation type="submission" date="2021-02" db="EMBL/GenBank/DDBJ databases">
        <authorList>
            <person name="Nowell W R."/>
        </authorList>
    </citation>
    <scope>NUCLEOTIDE SEQUENCE</scope>
</reference>
<keyword evidence="1" id="KW-0472">Membrane</keyword>
<dbReference type="EMBL" id="CAJNOJ010000121">
    <property type="protein sequence ID" value="CAF1154702.1"/>
    <property type="molecule type" value="Genomic_DNA"/>
</dbReference>
<gene>
    <name evidence="2" type="ORF">EDS130_LOCUS22804</name>
</gene>
<organism evidence="2 3">
    <name type="scientific">Adineta ricciae</name>
    <name type="common">Rotifer</name>
    <dbReference type="NCBI Taxonomy" id="249248"/>
    <lineage>
        <taxon>Eukaryota</taxon>
        <taxon>Metazoa</taxon>
        <taxon>Spiralia</taxon>
        <taxon>Gnathifera</taxon>
        <taxon>Rotifera</taxon>
        <taxon>Eurotatoria</taxon>
        <taxon>Bdelloidea</taxon>
        <taxon>Adinetida</taxon>
        <taxon>Adinetidae</taxon>
        <taxon>Adineta</taxon>
    </lineage>
</organism>
<accession>A0A814SYP3</accession>
<protein>
    <submittedName>
        <fullName evidence="2">Uncharacterized protein</fullName>
    </submittedName>
</protein>
<dbReference type="AlphaFoldDB" id="A0A814SYP3"/>
<name>A0A814SYP3_ADIRI</name>
<evidence type="ECO:0000256" key="1">
    <source>
        <dbReference type="SAM" id="Phobius"/>
    </source>
</evidence>
<feature type="transmembrane region" description="Helical" evidence="1">
    <location>
        <begin position="418"/>
        <end position="442"/>
    </location>
</feature>
<evidence type="ECO:0000313" key="3">
    <source>
        <dbReference type="Proteomes" id="UP000663852"/>
    </source>
</evidence>
<feature type="transmembrane region" description="Helical" evidence="1">
    <location>
        <begin position="574"/>
        <end position="595"/>
    </location>
</feature>
<feature type="transmembrane region" description="Helical" evidence="1">
    <location>
        <begin position="495"/>
        <end position="513"/>
    </location>
</feature>
<proteinExistence type="predicted"/>
<feature type="transmembrane region" description="Helical" evidence="1">
    <location>
        <begin position="51"/>
        <end position="70"/>
    </location>
</feature>
<keyword evidence="1" id="KW-0812">Transmembrane</keyword>
<evidence type="ECO:0000313" key="2">
    <source>
        <dbReference type="EMBL" id="CAF1154702.1"/>
    </source>
</evidence>
<comment type="caution">
    <text evidence="2">The sequence shown here is derived from an EMBL/GenBank/DDBJ whole genome shotgun (WGS) entry which is preliminary data.</text>
</comment>
<dbReference type="Proteomes" id="UP000663852">
    <property type="component" value="Unassembled WGS sequence"/>
</dbReference>
<keyword evidence="1" id="KW-1133">Transmembrane helix</keyword>
<sequence length="728" mass="83008">MDARNLFHWLREYVYYYNVFIPEEYDDDGDEHHTTQNPTAVIKYQLYATRLYVPLLIMTVYILTFIVVIFPPTQQVIVTNINPSLFEQLYEQHGETLHCSCSTASIPYKDFATNTVAFHPLCSSVYVSKEWIEALYSPYVSAYFAMDFRKSASSQFELLAAFCLICNETISQLLADFNTRQLISLELLRDEDVRFRIMTDVEIVRANAPVEVVTTLHLLQIANQQNSLISALRSNIFVGAYTRMGKFDHLYASTTYYWDNNITFLYETHNMNCYAKSYITLAGLYPYTPFYSAVNSLYWPVNPPDFEPKPSAIVDGFFGGCNVIDAVLASTLDCLYNTTCLSIFIDYFPNLNQLESTWSNGLQFSSRLRVSIDKLLTELFVEQWSSSVNYSQYFAACASTTCTYTGINHINISYTITLLLGLYGGLVILLRLAAPLLINVFFTLKSRSTNTTCSSEDLMANIVRSVRYIQCLNLFKSINHRTAADLKMQRITTRVYFILLATAICILILFTSLNTQTIINTIPNPSLATYKNLSTSYSNLLQCPCSNIAISYQTLMNFTPTFHQLCSSDFLSDAWIQSMSWIEYLYIGALIYSWFGFSSRHFRLLSTLCQLSNDTVKHAIDNFGIQKLATIDVITEANFTAQLNSTLNQFQQTLAINFNLLINSIQLLMQTDQPYTRSDNAPLVAPLHALQLRVHILESITSIFPIQLLSYLVSMVDLSSCFAWQRLC</sequence>
<dbReference type="OrthoDB" id="10034842at2759"/>